<dbReference type="InterPro" id="IPR006037">
    <property type="entry name" value="RCK_C"/>
</dbReference>
<protein>
    <submittedName>
        <fullName evidence="4">Ion channel pore / TrkA domain protein</fullName>
    </submittedName>
</protein>
<sequence length="547" mass="60242">MTRFGWRQRFILSLFGVALLVLIYSLLYQWAIFRFEGVNITIFQSLQTVIEIFTTAGFGGDTQYWNTAPMNLLVIGMNLTGVLLVFLALPVFAIPLFQQALENNPQQSTTISDHIIICSYNSRENVLRSELEAADVPYVIIDTDAEKVLELNNNGVEAICGDPEQEQALKAANISAAQALVTDVSDTENIPVILTAKELEEDLRIISVAENEQDAEYHRYAGADRVIRPRQALGNALASRATLPITQKLLQTVELSDEFNISELRIEDDSELAGQTLAELKLQERMGVTIIGVWSNGKFISAPGPDIRIDENMFLLVAGSYEALTEVTTQTVSPKLSANDQVIVAGYGVVGQSTVETLEENGVSPTVIDMNDDDRVDVTGDITNRETFAKAGIENTRFVILAVDDDSTTMYATVAIKESAPDTEMIARANSIENTAKLYRAGARYVLSLSTVTGRMLSSVLLEDEEVLTLETQFEIVRTTAPELAGQTLRGAAIRDRTGATVVAIERDGELLTNPEPDLRMKENDQFIVTGSSNVINNFTETFRYSR</sequence>
<dbReference type="PANTHER" id="PTHR43833:SF13">
    <property type="entry name" value="POTASSIUM CHANNEL PROTEIN 2-RELATED"/>
    <property type="match status" value="1"/>
</dbReference>
<proteinExistence type="predicted"/>
<dbReference type="Pfam" id="PF02080">
    <property type="entry name" value="TrkA_C"/>
    <property type="match status" value="2"/>
</dbReference>
<keyword evidence="1" id="KW-0472">Membrane</keyword>
<dbReference type="Gene3D" id="3.30.70.1450">
    <property type="entry name" value="Regulator of K+ conductance, C-terminal domain"/>
    <property type="match status" value="2"/>
</dbReference>
<evidence type="ECO:0000256" key="1">
    <source>
        <dbReference type="SAM" id="Phobius"/>
    </source>
</evidence>
<evidence type="ECO:0000259" key="2">
    <source>
        <dbReference type="PROSITE" id="PS51201"/>
    </source>
</evidence>
<dbReference type="EMBL" id="FR746099">
    <property type="protein sequence ID" value="CCC40017.1"/>
    <property type="molecule type" value="Genomic_DNA"/>
</dbReference>
<dbReference type="Gene3D" id="3.40.50.720">
    <property type="entry name" value="NAD(P)-binding Rossmann-like Domain"/>
    <property type="match status" value="2"/>
</dbReference>
<name>G0LKQ9_HALWC</name>
<keyword evidence="1" id="KW-0812">Transmembrane</keyword>
<dbReference type="PROSITE" id="PS51202">
    <property type="entry name" value="RCK_C"/>
    <property type="match status" value="2"/>
</dbReference>
<dbReference type="InterPro" id="IPR036291">
    <property type="entry name" value="NAD(P)-bd_dom_sf"/>
</dbReference>
<dbReference type="InterPro" id="IPR003148">
    <property type="entry name" value="RCK_N"/>
</dbReference>
<accession>G0LKQ9</accession>
<feature type="transmembrane region" description="Helical" evidence="1">
    <location>
        <begin position="38"/>
        <end position="60"/>
    </location>
</feature>
<reference evidence="4 5" key="1">
    <citation type="journal article" date="2011" name="PLoS ONE">
        <title>Haloquadratum walsbyi: limited diversity in a global pond.</title>
        <authorList>
            <person name="Dyall-Smith M."/>
            <person name="Pfeiffer F."/>
            <person name="Klee K."/>
            <person name="Palm P."/>
            <person name="Gross K."/>
            <person name="Schuster S.C."/>
            <person name="Rampp M."/>
            <person name="Oesterhelt D."/>
        </authorList>
    </citation>
    <scope>NUCLEOTIDE SEQUENCE [LARGE SCALE GENOMIC DNA]</scope>
    <source>
        <strain evidence="5">DSM 16854 / JCM 12705 / C23</strain>
    </source>
</reference>
<dbReference type="InterPro" id="IPR036721">
    <property type="entry name" value="RCK_C_sf"/>
</dbReference>
<dbReference type="Proteomes" id="UP000007954">
    <property type="component" value="Chromosome"/>
</dbReference>
<dbReference type="PROSITE" id="PS51201">
    <property type="entry name" value="RCK_N"/>
    <property type="match status" value="2"/>
</dbReference>
<feature type="transmembrane region" description="Helical" evidence="1">
    <location>
        <begin position="72"/>
        <end position="97"/>
    </location>
</feature>
<gene>
    <name evidence="4" type="primary">pchA1</name>
    <name evidence="4" type="ordered locus">Hqrw_2115</name>
</gene>
<feature type="domain" description="RCK N-terminal" evidence="2">
    <location>
        <begin position="112"/>
        <end position="227"/>
    </location>
</feature>
<dbReference type="SUPFAM" id="SSF81324">
    <property type="entry name" value="Voltage-gated potassium channels"/>
    <property type="match status" value="1"/>
</dbReference>
<dbReference type="GeneID" id="12446849"/>
<evidence type="ECO:0000313" key="4">
    <source>
        <dbReference type="EMBL" id="CCC40017.1"/>
    </source>
</evidence>
<organism evidence="4 5">
    <name type="scientific">Haloquadratum walsbyi (strain DSM 16854 / JCM 12705 / C23)</name>
    <dbReference type="NCBI Taxonomy" id="768065"/>
    <lineage>
        <taxon>Archaea</taxon>
        <taxon>Methanobacteriati</taxon>
        <taxon>Methanobacteriota</taxon>
        <taxon>Stenosarchaea group</taxon>
        <taxon>Halobacteria</taxon>
        <taxon>Halobacteriales</taxon>
        <taxon>Haloferacaceae</taxon>
        <taxon>Haloquadratum</taxon>
    </lineage>
</organism>
<feature type="domain" description="RCK N-terminal" evidence="2">
    <location>
        <begin position="339"/>
        <end position="448"/>
    </location>
</feature>
<dbReference type="OrthoDB" id="43518at2157"/>
<feature type="domain" description="RCK C-terminal" evidence="3">
    <location>
        <begin position="460"/>
        <end position="545"/>
    </location>
</feature>
<dbReference type="PANTHER" id="PTHR43833">
    <property type="entry name" value="POTASSIUM CHANNEL PROTEIN 2-RELATED-RELATED"/>
    <property type="match status" value="1"/>
</dbReference>
<dbReference type="AlphaFoldDB" id="G0LKQ9"/>
<dbReference type="RefSeq" id="WP_014555744.1">
    <property type="nucleotide sequence ID" value="NC_017459.1"/>
</dbReference>
<feature type="domain" description="RCK C-terminal" evidence="3">
    <location>
        <begin position="248"/>
        <end position="333"/>
    </location>
</feature>
<dbReference type="KEGG" id="hwc:Hqrw_2115"/>
<evidence type="ECO:0000313" key="5">
    <source>
        <dbReference type="Proteomes" id="UP000007954"/>
    </source>
</evidence>
<dbReference type="GO" id="GO:0008324">
    <property type="term" value="F:monoatomic cation transmembrane transporter activity"/>
    <property type="evidence" value="ECO:0007669"/>
    <property type="project" value="InterPro"/>
</dbReference>
<dbReference type="SUPFAM" id="SSF116726">
    <property type="entry name" value="TrkA C-terminal domain-like"/>
    <property type="match status" value="2"/>
</dbReference>
<keyword evidence="1" id="KW-1133">Transmembrane helix</keyword>
<evidence type="ECO:0000259" key="3">
    <source>
        <dbReference type="PROSITE" id="PS51202"/>
    </source>
</evidence>
<dbReference type="HOGENOM" id="CLU_035216_0_0_2"/>
<dbReference type="SUPFAM" id="SSF51735">
    <property type="entry name" value="NAD(P)-binding Rossmann-fold domains"/>
    <property type="match status" value="2"/>
</dbReference>
<dbReference type="GO" id="GO:0006813">
    <property type="term" value="P:potassium ion transport"/>
    <property type="evidence" value="ECO:0007669"/>
    <property type="project" value="InterPro"/>
</dbReference>
<dbReference type="Pfam" id="PF02254">
    <property type="entry name" value="TrkA_N"/>
    <property type="match status" value="2"/>
</dbReference>
<dbReference type="InterPro" id="IPR050721">
    <property type="entry name" value="Trk_Ktr_HKT_K-transport"/>
</dbReference>
<feature type="transmembrane region" description="Helical" evidence="1">
    <location>
        <begin position="12"/>
        <end position="32"/>
    </location>
</feature>